<dbReference type="SUPFAM" id="SSF103473">
    <property type="entry name" value="MFS general substrate transporter"/>
    <property type="match status" value="1"/>
</dbReference>
<sequence length="434" mass="46994">MNAGMREVRASWCLYDFANSAFATTILAVLFNEYFARSLAGGMAGTVILGNRIPGPTLYTFLLSFTLFLVALLAPTIGLRSDRSHRPILWLAGLAGAGIAATALLGLIKPGDLPLAFVIFPVAVLGFALSSVVYNALLPRISSPGAMGRLSGWGWGLGYLGGGLVLAIDLLLLKGVTLPNGKILQITVTQAFPLTAVWWAFFSLPLLLTAHKIPLRPVEGKSIRVRELLAGAWRSPQLRRFLLANLLYGDGIQTVVAMASIFAATILKWPPERLVLYFLVIQGAALFGSPLLGAWADRYSDRRILQFCLLVWIAIVVSTWRLGWTGQPGAEYWILGILGGFVLGPTQNLGRSLLGRATPPPVAGSVFSLFAISNRFAAIFGPLTYGLVVWLTGDLRLAVLSMVFFFMAGLWGLTGLKEARLEEELQILVKENRP</sequence>
<dbReference type="InterPro" id="IPR024671">
    <property type="entry name" value="Atg22-like"/>
</dbReference>
<feature type="transmembrane region" description="Helical" evidence="6">
    <location>
        <begin position="241"/>
        <end position="262"/>
    </location>
</feature>
<comment type="caution">
    <text evidence="7">The sequence shown here is derived from an EMBL/GenBank/DDBJ whole genome shotgun (WGS) entry which is preliminary data.</text>
</comment>
<protein>
    <submittedName>
        <fullName evidence="7">MFS transporter</fullName>
    </submittedName>
</protein>
<dbReference type="Gene3D" id="1.20.1250.20">
    <property type="entry name" value="MFS general substrate transporter like domains"/>
    <property type="match status" value="1"/>
</dbReference>
<evidence type="ECO:0000256" key="5">
    <source>
        <dbReference type="ARBA" id="ARBA00023136"/>
    </source>
</evidence>
<gene>
    <name evidence="7" type="ORF">KJ970_19050</name>
</gene>
<keyword evidence="2" id="KW-0813">Transport</keyword>
<dbReference type="GO" id="GO:0012505">
    <property type="term" value="C:endomembrane system"/>
    <property type="evidence" value="ECO:0007669"/>
    <property type="project" value="UniProtKB-SubCell"/>
</dbReference>
<evidence type="ECO:0000313" key="7">
    <source>
        <dbReference type="EMBL" id="MBU2693018.1"/>
    </source>
</evidence>
<dbReference type="PANTHER" id="PTHR23519">
    <property type="entry name" value="AUTOPHAGY-RELATED PROTEIN 22"/>
    <property type="match status" value="1"/>
</dbReference>
<feature type="transmembrane region" description="Helical" evidence="6">
    <location>
        <begin position="274"/>
        <end position="292"/>
    </location>
</feature>
<accession>A0A948RXU2</accession>
<dbReference type="Pfam" id="PF11700">
    <property type="entry name" value="ATG22"/>
    <property type="match status" value="1"/>
</dbReference>
<evidence type="ECO:0000256" key="6">
    <source>
        <dbReference type="SAM" id="Phobius"/>
    </source>
</evidence>
<organism evidence="7 8">
    <name type="scientific">Eiseniibacteriota bacterium</name>
    <dbReference type="NCBI Taxonomy" id="2212470"/>
    <lineage>
        <taxon>Bacteria</taxon>
        <taxon>Candidatus Eiseniibacteriota</taxon>
    </lineage>
</organism>
<dbReference type="PANTHER" id="PTHR23519:SF1">
    <property type="entry name" value="AUTOPHAGY-RELATED PROTEIN 22"/>
    <property type="match status" value="1"/>
</dbReference>
<evidence type="ECO:0000256" key="4">
    <source>
        <dbReference type="ARBA" id="ARBA00022989"/>
    </source>
</evidence>
<feature type="transmembrane region" description="Helical" evidence="6">
    <location>
        <begin position="362"/>
        <end position="385"/>
    </location>
</feature>
<evidence type="ECO:0000313" key="8">
    <source>
        <dbReference type="Proteomes" id="UP000777784"/>
    </source>
</evidence>
<evidence type="ECO:0000256" key="1">
    <source>
        <dbReference type="ARBA" id="ARBA00004127"/>
    </source>
</evidence>
<keyword evidence="3 6" id="KW-0812">Transmembrane</keyword>
<evidence type="ECO:0000256" key="2">
    <source>
        <dbReference type="ARBA" id="ARBA00022448"/>
    </source>
</evidence>
<reference evidence="7" key="1">
    <citation type="submission" date="2021-05" db="EMBL/GenBank/DDBJ databases">
        <title>Energy efficiency and biological interactions define the core microbiome of deep oligotrophic groundwater.</title>
        <authorList>
            <person name="Mehrshad M."/>
            <person name="Lopez-Fernandez M."/>
            <person name="Bell E."/>
            <person name="Bernier-Latmani R."/>
            <person name="Bertilsson S."/>
            <person name="Dopson M."/>
        </authorList>
    </citation>
    <scope>NUCLEOTIDE SEQUENCE</scope>
    <source>
        <strain evidence="7">Modern_marine.mb.64</strain>
    </source>
</reference>
<comment type="subcellular location">
    <subcellularLocation>
        <location evidence="1">Endomembrane system</location>
        <topology evidence="1">Multi-pass membrane protein</topology>
    </subcellularLocation>
</comment>
<keyword evidence="5 6" id="KW-0472">Membrane</keyword>
<feature type="transmembrane region" description="Helical" evidence="6">
    <location>
        <begin position="183"/>
        <end position="208"/>
    </location>
</feature>
<dbReference type="InterPro" id="IPR036259">
    <property type="entry name" value="MFS_trans_sf"/>
</dbReference>
<feature type="transmembrane region" description="Helical" evidence="6">
    <location>
        <begin position="88"/>
        <end position="108"/>
    </location>
</feature>
<feature type="transmembrane region" description="Helical" evidence="6">
    <location>
        <begin position="12"/>
        <end position="36"/>
    </location>
</feature>
<dbReference type="AlphaFoldDB" id="A0A948RXU2"/>
<feature type="transmembrane region" description="Helical" evidence="6">
    <location>
        <begin position="330"/>
        <end position="350"/>
    </location>
</feature>
<name>A0A948RXU2_UNCEI</name>
<feature type="transmembrane region" description="Helical" evidence="6">
    <location>
        <begin position="114"/>
        <end position="138"/>
    </location>
</feature>
<evidence type="ECO:0000256" key="3">
    <source>
        <dbReference type="ARBA" id="ARBA00022692"/>
    </source>
</evidence>
<feature type="transmembrane region" description="Helical" evidence="6">
    <location>
        <begin position="150"/>
        <end position="171"/>
    </location>
</feature>
<proteinExistence type="predicted"/>
<feature type="transmembrane region" description="Helical" evidence="6">
    <location>
        <begin position="397"/>
        <end position="416"/>
    </location>
</feature>
<dbReference type="InterPro" id="IPR050495">
    <property type="entry name" value="ATG22/LtaA_families"/>
</dbReference>
<feature type="transmembrane region" description="Helical" evidence="6">
    <location>
        <begin position="304"/>
        <end position="324"/>
    </location>
</feature>
<dbReference type="EMBL" id="JAHJDP010000109">
    <property type="protein sequence ID" value="MBU2693018.1"/>
    <property type="molecule type" value="Genomic_DNA"/>
</dbReference>
<feature type="transmembrane region" description="Helical" evidence="6">
    <location>
        <begin position="56"/>
        <end position="76"/>
    </location>
</feature>
<dbReference type="Proteomes" id="UP000777784">
    <property type="component" value="Unassembled WGS sequence"/>
</dbReference>
<keyword evidence="4 6" id="KW-1133">Transmembrane helix</keyword>